<dbReference type="Gene3D" id="1.10.10.10">
    <property type="entry name" value="Winged helix-like DNA-binding domain superfamily/Winged helix DNA-binding domain"/>
    <property type="match status" value="1"/>
</dbReference>
<proteinExistence type="inferred from homology"/>
<dbReference type="EMBL" id="CP017641">
    <property type="protein sequence ID" value="APZ91375.1"/>
    <property type="molecule type" value="Genomic_DNA"/>
</dbReference>
<dbReference type="AlphaFoldDB" id="A0A1P8WBE4"/>
<dbReference type="STRING" id="1891926.Fuma_00963"/>
<dbReference type="SUPFAM" id="SSF47781">
    <property type="entry name" value="RuvA domain 2-like"/>
    <property type="match status" value="1"/>
</dbReference>
<evidence type="ECO:0000313" key="4">
    <source>
        <dbReference type="EMBL" id="APZ91375.1"/>
    </source>
</evidence>
<keyword evidence="5" id="KW-1185">Reference proteome</keyword>
<dbReference type="Pfam" id="PF14520">
    <property type="entry name" value="HHH_5"/>
    <property type="match status" value="1"/>
</dbReference>
<dbReference type="PANTHER" id="PTHR43022">
    <property type="entry name" value="PROTEIN SMF"/>
    <property type="match status" value="1"/>
</dbReference>
<dbReference type="InterPro" id="IPR036388">
    <property type="entry name" value="WH-like_DNA-bd_sf"/>
</dbReference>
<dbReference type="InterPro" id="IPR010994">
    <property type="entry name" value="RuvA_2-like"/>
</dbReference>
<evidence type="ECO:0000256" key="1">
    <source>
        <dbReference type="ARBA" id="ARBA00006525"/>
    </source>
</evidence>
<name>A0A1P8WBE4_9PLAN</name>
<evidence type="ECO:0000259" key="2">
    <source>
        <dbReference type="Pfam" id="PF02481"/>
    </source>
</evidence>
<dbReference type="InterPro" id="IPR003488">
    <property type="entry name" value="DprA"/>
</dbReference>
<dbReference type="Gene3D" id="3.40.50.450">
    <property type="match status" value="1"/>
</dbReference>
<feature type="domain" description="DprA winged helix" evidence="3">
    <location>
        <begin position="322"/>
        <end position="378"/>
    </location>
</feature>
<dbReference type="SUPFAM" id="SSF102405">
    <property type="entry name" value="MCP/YpsA-like"/>
    <property type="match status" value="1"/>
</dbReference>
<accession>A0A1P8WBE4</accession>
<dbReference type="Proteomes" id="UP000187735">
    <property type="component" value="Chromosome"/>
</dbReference>
<dbReference type="InterPro" id="IPR057666">
    <property type="entry name" value="DrpA_SLOG"/>
</dbReference>
<dbReference type="KEGG" id="fmr:Fuma_00963"/>
<organism evidence="4 5">
    <name type="scientific">Fuerstiella marisgermanici</name>
    <dbReference type="NCBI Taxonomy" id="1891926"/>
    <lineage>
        <taxon>Bacteria</taxon>
        <taxon>Pseudomonadati</taxon>
        <taxon>Planctomycetota</taxon>
        <taxon>Planctomycetia</taxon>
        <taxon>Planctomycetales</taxon>
        <taxon>Planctomycetaceae</taxon>
        <taxon>Fuerstiella</taxon>
    </lineage>
</organism>
<sequence>MAPSVPDNSGSGSNTDHDADVHATLAMSLIPGIGPRLHATLLERFETADNVLNQPAATLQTVNGVGKQLAERITIGIHRAAATEMLARCVDLGVKLRRKHTPGYPTGLNAVDDAPGILYVRGTFEPRDELAVGIVGSRRCTSYGRRQAERMAGSLVRAGFTIISGLARGIDGAAHRGALNAGGRTIAVMATGVKEIYPPEHADLAIDITRSGAVVSEFPLDQKPRPGLFPQRNRIISGMSLGVIVVEATRNSGALYTARHAMEQGREVFAVPGQVDSLASAGCHDLIREGATLIRNVEDVLAELGPLSQPTQSAEATTVHDPREMSLNPQEKEVLNLITTSPVHVDEVLRTTKLDMSRVLSTLTVLEMKRFIRRLPGNMLVRNV</sequence>
<dbReference type="Pfam" id="PF02481">
    <property type="entry name" value="DNA_processg_A"/>
    <property type="match status" value="1"/>
</dbReference>
<dbReference type="RefSeq" id="WP_083731808.1">
    <property type="nucleotide sequence ID" value="NZ_CP017641.1"/>
</dbReference>
<dbReference type="OrthoDB" id="9785707at2"/>
<evidence type="ECO:0000313" key="5">
    <source>
        <dbReference type="Proteomes" id="UP000187735"/>
    </source>
</evidence>
<dbReference type="NCBIfam" id="TIGR00732">
    <property type="entry name" value="dprA"/>
    <property type="match status" value="1"/>
</dbReference>
<dbReference type="PANTHER" id="PTHR43022:SF1">
    <property type="entry name" value="PROTEIN SMF"/>
    <property type="match status" value="1"/>
</dbReference>
<dbReference type="InterPro" id="IPR041614">
    <property type="entry name" value="DprA_WH"/>
</dbReference>
<feature type="domain" description="Smf/DprA SLOG" evidence="2">
    <location>
        <begin position="100"/>
        <end position="304"/>
    </location>
</feature>
<reference evidence="4 5" key="1">
    <citation type="journal article" date="2016" name="Front. Microbiol.">
        <title>Fuerstia marisgermanicae gen. nov., sp. nov., an Unusual Member of the Phylum Planctomycetes from the German Wadden Sea.</title>
        <authorList>
            <person name="Kohn T."/>
            <person name="Heuer A."/>
            <person name="Jogler M."/>
            <person name="Vollmers J."/>
            <person name="Boedeker C."/>
            <person name="Bunk B."/>
            <person name="Rast P."/>
            <person name="Borchert D."/>
            <person name="Glockner I."/>
            <person name="Freese H.M."/>
            <person name="Klenk H.P."/>
            <person name="Overmann J."/>
            <person name="Kaster A.K."/>
            <person name="Rohde M."/>
            <person name="Wiegand S."/>
            <person name="Jogler C."/>
        </authorList>
    </citation>
    <scope>NUCLEOTIDE SEQUENCE [LARGE SCALE GENOMIC DNA]</scope>
    <source>
        <strain evidence="4 5">NH11</strain>
    </source>
</reference>
<comment type="similarity">
    <text evidence="1">Belongs to the DprA/Smf family.</text>
</comment>
<dbReference type="Pfam" id="PF17782">
    <property type="entry name" value="WHD_DprA"/>
    <property type="match status" value="1"/>
</dbReference>
<protein>
    <submittedName>
        <fullName evidence="4">DNA protecting protein DprA</fullName>
    </submittedName>
</protein>
<dbReference type="GO" id="GO:0009294">
    <property type="term" value="P:DNA-mediated transformation"/>
    <property type="evidence" value="ECO:0007669"/>
    <property type="project" value="InterPro"/>
</dbReference>
<gene>
    <name evidence="4" type="ORF">Fuma_00963</name>
</gene>
<evidence type="ECO:0000259" key="3">
    <source>
        <dbReference type="Pfam" id="PF17782"/>
    </source>
</evidence>